<organism evidence="3">
    <name type="scientific">hydrothermal vent metagenome</name>
    <dbReference type="NCBI Taxonomy" id="652676"/>
    <lineage>
        <taxon>unclassified sequences</taxon>
        <taxon>metagenomes</taxon>
        <taxon>ecological metagenomes</taxon>
    </lineage>
</organism>
<dbReference type="Pfam" id="PF10114">
    <property type="entry name" value="PocR"/>
    <property type="match status" value="1"/>
</dbReference>
<dbReference type="AlphaFoldDB" id="A0A3B0T4V8"/>
<sequence length="231" mass="25797">MYLTTKDLQQLVKVDKSTIYRMAEDGRLPAIKIGRQWRFRDEDIRRWLDEPGSPRGPESSMSSSEGSLISRHLVELFADLYGVMVVVTDINGHPLIDVVNPCGFFASLLDLPDLTTRCATEWAGLAEHPDLTPTWQESRFGFSCARAFLRSSNQLVGMVIAGGVRSSATPDAEAIERLATDLGIETSRLVHHHTEMYELDESRKAETARGLATLATHLSDLQSNPRQRSEK</sequence>
<accession>A0A3B0T4V8</accession>
<name>A0A3B0T4V8_9ZZZZ</name>
<dbReference type="SUPFAM" id="SSF46955">
    <property type="entry name" value="Putative DNA-binding domain"/>
    <property type="match status" value="1"/>
</dbReference>
<feature type="domain" description="Helix-turn-helix" evidence="2">
    <location>
        <begin position="2"/>
        <end position="50"/>
    </location>
</feature>
<reference evidence="3" key="1">
    <citation type="submission" date="2018-06" db="EMBL/GenBank/DDBJ databases">
        <authorList>
            <person name="Zhirakovskaya E."/>
        </authorList>
    </citation>
    <scope>NUCLEOTIDE SEQUENCE</scope>
</reference>
<protein>
    <recommendedName>
        <fullName evidence="4">Helix-turn-helix domain-containing protein</fullName>
    </recommendedName>
</protein>
<dbReference type="GO" id="GO:0003677">
    <property type="term" value="F:DNA binding"/>
    <property type="evidence" value="ECO:0007669"/>
    <property type="project" value="InterPro"/>
</dbReference>
<feature type="domain" description="PocR" evidence="1">
    <location>
        <begin position="73"/>
        <end position="221"/>
    </location>
</feature>
<evidence type="ECO:0000259" key="2">
    <source>
        <dbReference type="Pfam" id="PF12728"/>
    </source>
</evidence>
<dbReference type="InterPro" id="IPR010093">
    <property type="entry name" value="SinI_DNA-bd"/>
</dbReference>
<evidence type="ECO:0008006" key="4">
    <source>
        <dbReference type="Google" id="ProtNLM"/>
    </source>
</evidence>
<dbReference type="InterPro" id="IPR041657">
    <property type="entry name" value="HTH_17"/>
</dbReference>
<dbReference type="Gene3D" id="1.10.238.160">
    <property type="match status" value="1"/>
</dbReference>
<dbReference type="InterPro" id="IPR009061">
    <property type="entry name" value="DNA-bd_dom_put_sf"/>
</dbReference>
<evidence type="ECO:0000259" key="1">
    <source>
        <dbReference type="Pfam" id="PF10114"/>
    </source>
</evidence>
<dbReference type="InterPro" id="IPR018771">
    <property type="entry name" value="PocR_dom"/>
</dbReference>
<proteinExistence type="predicted"/>
<dbReference type="Pfam" id="PF12728">
    <property type="entry name" value="HTH_17"/>
    <property type="match status" value="1"/>
</dbReference>
<dbReference type="EMBL" id="UOEK01000579">
    <property type="protein sequence ID" value="VAW09442.1"/>
    <property type="molecule type" value="Genomic_DNA"/>
</dbReference>
<dbReference type="NCBIfam" id="TIGR01764">
    <property type="entry name" value="excise"/>
    <property type="match status" value="1"/>
</dbReference>
<gene>
    <name evidence="3" type="ORF">MNBD_ACTINO02-1945</name>
</gene>
<evidence type="ECO:0000313" key="3">
    <source>
        <dbReference type="EMBL" id="VAW09442.1"/>
    </source>
</evidence>